<evidence type="ECO:0000256" key="1">
    <source>
        <dbReference type="SAM" id="Phobius"/>
    </source>
</evidence>
<sequence>MCFLYWFFSVLDFLKVLTKNIKEILLFFLRKTFFRLNNFISDIFISNIIGNEKDESIAKETKNISKILIGIVLLAFSIMVVVFLIDFLNPPLQDNLVAECQNKCSPKNVIDTENKVDLGPFGDFFGGMLNPIFTFLTFFGIVITIVMQRVELKLTRDEYSKTNQEIKRQTIENQFFNLIDLHNKICAELLLPAKNISQEVLMGKSSITNNKKIYDIYQNTHKDQYIGRQVFSELYDILRFSDSGMNVSVKVFIGRYKKIQNSHNYIFGHYFRNLFQILKFIAEMELDEEKKYKYAKIIRAQMSTMELAILLINCTENMVDKGEFRNLLVKFSFLKHLGLDLKKDGKNEIVRLKGVSSDFISINVLKYFLDLDNTCDDKKLGAFGNSESVRGIASIIGWIKP</sequence>
<feature type="transmembrane region" description="Helical" evidence="1">
    <location>
        <begin position="124"/>
        <end position="146"/>
    </location>
</feature>
<comment type="caution">
    <text evidence="2">The sequence shown here is derived from an EMBL/GenBank/DDBJ whole genome shotgun (WGS) entry which is preliminary data.</text>
</comment>
<dbReference type="OrthoDB" id="2625696at2"/>
<organism evidence="2 3">
    <name type="scientific">Agitococcus lubricus</name>
    <dbReference type="NCBI Taxonomy" id="1077255"/>
    <lineage>
        <taxon>Bacteria</taxon>
        <taxon>Pseudomonadati</taxon>
        <taxon>Pseudomonadota</taxon>
        <taxon>Gammaproteobacteria</taxon>
        <taxon>Moraxellales</taxon>
        <taxon>Moraxellaceae</taxon>
        <taxon>Agitococcus</taxon>
    </lineage>
</organism>
<keyword evidence="3" id="KW-1185">Reference proteome</keyword>
<dbReference type="AlphaFoldDB" id="A0A2T5ISJ4"/>
<keyword evidence="1" id="KW-0472">Membrane</keyword>
<dbReference type="Pfam" id="PF16872">
    <property type="entry name" value="putAbiC"/>
    <property type="match status" value="1"/>
</dbReference>
<dbReference type="InterPro" id="IPR031709">
    <property type="entry name" value="PutAbiC"/>
</dbReference>
<accession>A0A2T5ISJ4</accession>
<protein>
    <submittedName>
        <fullName evidence="2">Putative phage abortive infection protein</fullName>
    </submittedName>
</protein>
<proteinExistence type="predicted"/>
<dbReference type="EMBL" id="QAON01000027">
    <property type="protein sequence ID" value="PTQ86800.1"/>
    <property type="molecule type" value="Genomic_DNA"/>
</dbReference>
<evidence type="ECO:0000313" key="3">
    <source>
        <dbReference type="Proteomes" id="UP000244223"/>
    </source>
</evidence>
<dbReference type="RefSeq" id="WP_107866987.1">
    <property type="nucleotide sequence ID" value="NZ_QAON01000027.1"/>
</dbReference>
<name>A0A2T5ISJ4_9GAMM</name>
<keyword evidence="1" id="KW-1133">Transmembrane helix</keyword>
<dbReference type="Proteomes" id="UP000244223">
    <property type="component" value="Unassembled WGS sequence"/>
</dbReference>
<gene>
    <name evidence="2" type="ORF">C8N29_1277</name>
</gene>
<evidence type="ECO:0000313" key="2">
    <source>
        <dbReference type="EMBL" id="PTQ86800.1"/>
    </source>
</evidence>
<keyword evidence="1" id="KW-0812">Transmembrane</keyword>
<feature type="transmembrane region" description="Helical" evidence="1">
    <location>
        <begin position="67"/>
        <end position="85"/>
    </location>
</feature>
<reference evidence="2 3" key="1">
    <citation type="submission" date="2018-04" db="EMBL/GenBank/DDBJ databases">
        <title>Genomic Encyclopedia of Archaeal and Bacterial Type Strains, Phase II (KMG-II): from individual species to whole genera.</title>
        <authorList>
            <person name="Goeker M."/>
        </authorList>
    </citation>
    <scope>NUCLEOTIDE SEQUENCE [LARGE SCALE GENOMIC DNA]</scope>
    <source>
        <strain evidence="2 3">DSM 5822</strain>
    </source>
</reference>